<dbReference type="CDD" id="cd03801">
    <property type="entry name" value="GT4_PimA-like"/>
    <property type="match status" value="1"/>
</dbReference>
<dbReference type="Proteomes" id="UP000261295">
    <property type="component" value="Unassembled WGS sequence"/>
</dbReference>
<dbReference type="Pfam" id="PF00534">
    <property type="entry name" value="Glycos_transf_1"/>
    <property type="match status" value="1"/>
</dbReference>
<sequence>MKICITSDGYPSEGLPYSSFIQVLARELTRQGCEVTVIAPQSLTNHFIRGGKMAPKKFCDEFYVNGILKKITIYRPYSITCGEGVLGKLTFQINRLATEFAVFKNRLKPDIYYSHFWANGFNIERTARKTNIPLFVASGEDKINICRFLSKKEVQILNQGVAGVICVSTKNMDESVGLGLTEYPQCIVLPNAFDPEEFYHIDRNEARKKMGFPTDVFIIAFCGRFNNRKGALRVSDAIKKINNPNIKSIFVGTVADNETKKPDCEGILFMDGLPHHEIVYYLNCADVFVLPSLVEGCPNSVIEAMACGLPIISSNLPFNFDILSKEVAILINPRDVDEIANAIKKIYEDKTLRHKLSKGSLLKSQSLTIQNRVANILKFINNYGKKKLL</sequence>
<dbReference type="RefSeq" id="WP_117749581.1">
    <property type="nucleotide sequence ID" value="NZ_QSTL01000013.1"/>
</dbReference>
<name>A0A3E4XHP8_BACUN</name>
<evidence type="ECO:0000313" key="2">
    <source>
        <dbReference type="EMBL" id="RGM53979.1"/>
    </source>
</evidence>
<dbReference type="Gene3D" id="3.40.50.2000">
    <property type="entry name" value="Glycogen Phosphorylase B"/>
    <property type="match status" value="2"/>
</dbReference>
<dbReference type="GO" id="GO:0016757">
    <property type="term" value="F:glycosyltransferase activity"/>
    <property type="evidence" value="ECO:0007669"/>
    <property type="project" value="InterPro"/>
</dbReference>
<evidence type="ECO:0000313" key="3">
    <source>
        <dbReference type="Proteomes" id="UP000261295"/>
    </source>
</evidence>
<dbReference type="SUPFAM" id="SSF53756">
    <property type="entry name" value="UDP-Glycosyltransferase/glycogen phosphorylase"/>
    <property type="match status" value="1"/>
</dbReference>
<comment type="caution">
    <text evidence="2">The sequence shown here is derived from an EMBL/GenBank/DDBJ whole genome shotgun (WGS) entry which is preliminary data.</text>
</comment>
<feature type="domain" description="Glycosyl transferase family 1" evidence="1">
    <location>
        <begin position="202"/>
        <end position="358"/>
    </location>
</feature>
<evidence type="ECO:0000259" key="1">
    <source>
        <dbReference type="Pfam" id="PF00534"/>
    </source>
</evidence>
<dbReference type="AlphaFoldDB" id="A0A3E4XHP8"/>
<dbReference type="PANTHER" id="PTHR45947:SF15">
    <property type="entry name" value="TEICHURONIC ACID BIOSYNTHESIS GLYCOSYLTRANSFERASE TUAC-RELATED"/>
    <property type="match status" value="1"/>
</dbReference>
<organism evidence="2 3">
    <name type="scientific">Bacteroides uniformis</name>
    <dbReference type="NCBI Taxonomy" id="820"/>
    <lineage>
        <taxon>Bacteria</taxon>
        <taxon>Pseudomonadati</taxon>
        <taxon>Bacteroidota</taxon>
        <taxon>Bacteroidia</taxon>
        <taxon>Bacteroidales</taxon>
        <taxon>Bacteroidaceae</taxon>
        <taxon>Bacteroides</taxon>
    </lineage>
</organism>
<protein>
    <submittedName>
        <fullName evidence="2">Glycosyltransferase</fullName>
    </submittedName>
</protein>
<dbReference type="EMBL" id="QSTL01000013">
    <property type="protein sequence ID" value="RGM53979.1"/>
    <property type="molecule type" value="Genomic_DNA"/>
</dbReference>
<proteinExistence type="predicted"/>
<dbReference type="InterPro" id="IPR001296">
    <property type="entry name" value="Glyco_trans_1"/>
</dbReference>
<dbReference type="PANTHER" id="PTHR45947">
    <property type="entry name" value="SULFOQUINOVOSYL TRANSFERASE SQD2"/>
    <property type="match status" value="1"/>
</dbReference>
<dbReference type="InterPro" id="IPR050194">
    <property type="entry name" value="Glycosyltransferase_grp1"/>
</dbReference>
<gene>
    <name evidence="2" type="ORF">DXC07_13720</name>
</gene>
<accession>A0A3E4XHP8</accession>
<reference evidence="2 3" key="1">
    <citation type="submission" date="2018-08" db="EMBL/GenBank/DDBJ databases">
        <title>A genome reference for cultivated species of the human gut microbiota.</title>
        <authorList>
            <person name="Zou Y."/>
            <person name="Xue W."/>
            <person name="Luo G."/>
        </authorList>
    </citation>
    <scope>NUCLEOTIDE SEQUENCE [LARGE SCALE GENOMIC DNA]</scope>
    <source>
        <strain evidence="2 3">OM07-9</strain>
    </source>
</reference>
<keyword evidence="2" id="KW-0808">Transferase</keyword>